<evidence type="ECO:0000313" key="3">
    <source>
        <dbReference type="Proteomes" id="UP001500503"/>
    </source>
</evidence>
<dbReference type="Proteomes" id="UP001500503">
    <property type="component" value="Unassembled WGS sequence"/>
</dbReference>
<name>A0ABP8PS27_9ACTN</name>
<evidence type="ECO:0000259" key="1">
    <source>
        <dbReference type="Pfam" id="PF01385"/>
    </source>
</evidence>
<dbReference type="EMBL" id="BAABHF010000016">
    <property type="protein sequence ID" value="GAA4490353.1"/>
    <property type="molecule type" value="Genomic_DNA"/>
</dbReference>
<proteinExistence type="predicted"/>
<organism evidence="2 3">
    <name type="scientific">Actinoallomurus oryzae</name>
    <dbReference type="NCBI Taxonomy" id="502180"/>
    <lineage>
        <taxon>Bacteria</taxon>
        <taxon>Bacillati</taxon>
        <taxon>Actinomycetota</taxon>
        <taxon>Actinomycetes</taxon>
        <taxon>Streptosporangiales</taxon>
        <taxon>Thermomonosporaceae</taxon>
        <taxon>Actinoallomurus</taxon>
    </lineage>
</organism>
<protein>
    <recommendedName>
        <fullName evidence="1">Probable transposase IS891/IS1136/IS1341 domain-containing protein</fullName>
    </recommendedName>
</protein>
<accession>A0ABP8PS27</accession>
<sequence>MLEHCAHARYVWNLACEQHLHWRPGRANAPRYAEQSRQLTEARKECPWLAAGSQTVQQQALRDFAQAMANFFAGIHRRPTWRKTGIHEGFRIVGQRGNHWNARQLSRKVGEVRIPKVGWVRFRWSRDIPAEAKSFWVERDRAGRWHVCFAMIPPPIDGPGTGAVVGVDRGVAVSAALSTGELTSVPGLHETETERLGRLQRRLARAAPRSNRRKRVKTAIARLKARETDRRKDWAEKTSTDLARRFDFIRLEDLRSAPWFVPHAARSLRRG</sequence>
<evidence type="ECO:0000313" key="2">
    <source>
        <dbReference type="EMBL" id="GAA4490353.1"/>
    </source>
</evidence>
<gene>
    <name evidence="2" type="ORF">GCM10023191_022380</name>
</gene>
<reference evidence="3" key="1">
    <citation type="journal article" date="2019" name="Int. J. Syst. Evol. Microbiol.">
        <title>The Global Catalogue of Microorganisms (GCM) 10K type strain sequencing project: providing services to taxonomists for standard genome sequencing and annotation.</title>
        <authorList>
            <consortium name="The Broad Institute Genomics Platform"/>
            <consortium name="The Broad Institute Genome Sequencing Center for Infectious Disease"/>
            <person name="Wu L."/>
            <person name="Ma J."/>
        </authorList>
    </citation>
    <scope>NUCLEOTIDE SEQUENCE [LARGE SCALE GENOMIC DNA]</scope>
    <source>
        <strain evidence="3">JCM 17933</strain>
    </source>
</reference>
<dbReference type="NCBIfam" id="NF040570">
    <property type="entry name" value="guided_TnpB"/>
    <property type="match status" value="1"/>
</dbReference>
<keyword evidence="3" id="KW-1185">Reference proteome</keyword>
<comment type="caution">
    <text evidence="2">The sequence shown here is derived from an EMBL/GenBank/DDBJ whole genome shotgun (WGS) entry which is preliminary data.</text>
</comment>
<dbReference type="InterPro" id="IPR001959">
    <property type="entry name" value="Transposase"/>
</dbReference>
<feature type="domain" description="Probable transposase IS891/IS1136/IS1341" evidence="1">
    <location>
        <begin position="159"/>
        <end position="255"/>
    </location>
</feature>
<dbReference type="Pfam" id="PF01385">
    <property type="entry name" value="OrfB_IS605"/>
    <property type="match status" value="1"/>
</dbReference>